<dbReference type="SUPFAM" id="SSF50630">
    <property type="entry name" value="Acid proteases"/>
    <property type="match status" value="1"/>
</dbReference>
<dbReference type="Proteomes" id="UP000176938">
    <property type="component" value="Unassembled WGS sequence"/>
</dbReference>
<protein>
    <recommendedName>
        <fullName evidence="3">Peptidase A2 domain-containing protein</fullName>
    </recommendedName>
</protein>
<evidence type="ECO:0000313" key="1">
    <source>
        <dbReference type="EMBL" id="OGC04451.1"/>
    </source>
</evidence>
<evidence type="ECO:0008006" key="3">
    <source>
        <dbReference type="Google" id="ProtNLM"/>
    </source>
</evidence>
<accession>A0A1F4R8C4</accession>
<organism evidence="1 2">
    <name type="scientific">candidate division WOR-1 bacterium RIFCSPLOWO2_02_FULL_46_20</name>
    <dbReference type="NCBI Taxonomy" id="1802567"/>
    <lineage>
        <taxon>Bacteria</taxon>
        <taxon>Bacillati</taxon>
        <taxon>Saganbacteria</taxon>
    </lineage>
</organism>
<sequence length="134" mass="14757">MSLLNVPFIQIGPGDSPKPWLPVVIINPHTGKKIRTYGLIDTGADECALPAGYADILAHNLQKGTEKEVSTGNGITIAYSHTISIEIDDFRTDDVLIDFMPNLSIPLLGVRSFLSKFILTINYKNQTFSLQLNK</sequence>
<reference evidence="1 2" key="1">
    <citation type="journal article" date="2016" name="Nat. Commun.">
        <title>Thousands of microbial genomes shed light on interconnected biogeochemical processes in an aquifer system.</title>
        <authorList>
            <person name="Anantharaman K."/>
            <person name="Brown C.T."/>
            <person name="Hug L.A."/>
            <person name="Sharon I."/>
            <person name="Castelle C.J."/>
            <person name="Probst A.J."/>
            <person name="Thomas B.C."/>
            <person name="Singh A."/>
            <person name="Wilkins M.J."/>
            <person name="Karaoz U."/>
            <person name="Brodie E.L."/>
            <person name="Williams K.H."/>
            <person name="Hubbard S.S."/>
            <person name="Banfield J.F."/>
        </authorList>
    </citation>
    <scope>NUCLEOTIDE SEQUENCE [LARGE SCALE GENOMIC DNA]</scope>
</reference>
<comment type="caution">
    <text evidence="1">The sequence shown here is derived from an EMBL/GenBank/DDBJ whole genome shotgun (WGS) entry which is preliminary data.</text>
</comment>
<gene>
    <name evidence="1" type="ORF">A3H38_02005</name>
</gene>
<dbReference type="Gene3D" id="2.40.70.10">
    <property type="entry name" value="Acid Proteases"/>
    <property type="match status" value="1"/>
</dbReference>
<dbReference type="Pfam" id="PF13975">
    <property type="entry name" value="gag-asp_proteas"/>
    <property type="match status" value="1"/>
</dbReference>
<dbReference type="InterPro" id="IPR021109">
    <property type="entry name" value="Peptidase_aspartic_dom_sf"/>
</dbReference>
<name>A0A1F4R8C4_UNCSA</name>
<dbReference type="EMBL" id="METP01000051">
    <property type="protein sequence ID" value="OGC04451.1"/>
    <property type="molecule type" value="Genomic_DNA"/>
</dbReference>
<dbReference type="AlphaFoldDB" id="A0A1F4R8C4"/>
<proteinExistence type="predicted"/>
<evidence type="ECO:0000313" key="2">
    <source>
        <dbReference type="Proteomes" id="UP000176938"/>
    </source>
</evidence>